<proteinExistence type="predicted"/>
<keyword evidence="4" id="KW-1185">Reference proteome</keyword>
<feature type="chain" id="PRO_5038968161" description="PknH-like protein" evidence="2">
    <location>
        <begin position="28"/>
        <end position="246"/>
    </location>
</feature>
<protein>
    <recommendedName>
        <fullName evidence="5">PknH-like protein</fullName>
    </recommendedName>
</protein>
<organism evidence="3 4">
    <name type="scientific">Propioniferax innocua</name>
    <dbReference type="NCBI Taxonomy" id="1753"/>
    <lineage>
        <taxon>Bacteria</taxon>
        <taxon>Bacillati</taxon>
        <taxon>Actinomycetota</taxon>
        <taxon>Actinomycetes</taxon>
        <taxon>Propionibacteriales</taxon>
        <taxon>Propionibacteriaceae</taxon>
        <taxon>Propioniferax</taxon>
    </lineage>
</organism>
<keyword evidence="2" id="KW-0732">Signal</keyword>
<accession>A0A542ZPR5</accession>
<sequence>MPSMSRRPLAWAAAVCAVLTFASGCSSTPAPEDSDPAQSPAAPEDLTPQSGRPEPDPSTPAPQGSVTEANLPNEALDWAGTPLEPAAETLPTDEQFSDCQQFTLASLGPDATHAKAYGDPEGDPSAHVVVMSFPDAKTAEGARTEVRRWLDTCEEILTNNGAQPPVEHAVTDHEIPGENGQNTLDQWNWTAEAGPHAESQLIVLQEDRMALVMIDSAPETWSTEPGAEDAHPALALIPQVTEALTS</sequence>
<feature type="compositionally biased region" description="Polar residues" evidence="1">
    <location>
        <begin position="61"/>
        <end position="70"/>
    </location>
</feature>
<dbReference type="RefSeq" id="WP_142092135.1">
    <property type="nucleotide sequence ID" value="NZ_BAAAMD010000003.1"/>
</dbReference>
<evidence type="ECO:0000256" key="2">
    <source>
        <dbReference type="SAM" id="SignalP"/>
    </source>
</evidence>
<feature type="region of interest" description="Disordered" evidence="1">
    <location>
        <begin position="24"/>
        <end position="71"/>
    </location>
</feature>
<evidence type="ECO:0000313" key="4">
    <source>
        <dbReference type="Proteomes" id="UP000316196"/>
    </source>
</evidence>
<comment type="caution">
    <text evidence="3">The sequence shown here is derived from an EMBL/GenBank/DDBJ whole genome shotgun (WGS) entry which is preliminary data.</text>
</comment>
<feature type="signal peptide" evidence="2">
    <location>
        <begin position="1"/>
        <end position="27"/>
    </location>
</feature>
<dbReference type="EMBL" id="VFOR01000001">
    <property type="protein sequence ID" value="TQL62256.1"/>
    <property type="molecule type" value="Genomic_DNA"/>
</dbReference>
<gene>
    <name evidence="3" type="ORF">FB460_0025</name>
</gene>
<dbReference type="AlphaFoldDB" id="A0A542ZPR5"/>
<name>A0A542ZPR5_9ACTN</name>
<dbReference type="Proteomes" id="UP000316196">
    <property type="component" value="Unassembled WGS sequence"/>
</dbReference>
<evidence type="ECO:0008006" key="5">
    <source>
        <dbReference type="Google" id="ProtNLM"/>
    </source>
</evidence>
<evidence type="ECO:0000313" key="3">
    <source>
        <dbReference type="EMBL" id="TQL62256.1"/>
    </source>
</evidence>
<evidence type="ECO:0000256" key="1">
    <source>
        <dbReference type="SAM" id="MobiDB-lite"/>
    </source>
</evidence>
<reference evidence="3 4" key="1">
    <citation type="submission" date="2019-06" db="EMBL/GenBank/DDBJ databases">
        <title>Sequencing the genomes of 1000 actinobacteria strains.</title>
        <authorList>
            <person name="Klenk H.-P."/>
        </authorList>
    </citation>
    <scope>NUCLEOTIDE SEQUENCE [LARGE SCALE GENOMIC DNA]</scope>
    <source>
        <strain evidence="3 4">DSM 8251</strain>
    </source>
</reference>
<dbReference type="PROSITE" id="PS51257">
    <property type="entry name" value="PROKAR_LIPOPROTEIN"/>
    <property type="match status" value="1"/>
</dbReference>